<keyword evidence="2" id="KW-1185">Reference proteome</keyword>
<dbReference type="HOGENOM" id="CLU_1914090_0_0_3"/>
<accession>Q7NPA3</accession>
<reference evidence="1 2" key="1">
    <citation type="journal article" date="2003" name="DNA Res.">
        <title>Complete genome structure of Gloeobacter violaceus PCC 7421, a cyanobacterium that lacks thylakoids.</title>
        <authorList>
            <person name="Nakamura Y."/>
            <person name="Kaneko T."/>
            <person name="Sato S."/>
            <person name="Mimuro M."/>
            <person name="Miyashita H."/>
            <person name="Tsuchiya T."/>
            <person name="Sasamoto S."/>
            <person name="Watanabe A."/>
            <person name="Kawashima K."/>
            <person name="Kishida Y."/>
            <person name="Kiyokawa C."/>
            <person name="Kohara M."/>
            <person name="Matsumoto M."/>
            <person name="Matsuno A."/>
            <person name="Nakazaki N."/>
            <person name="Shimpo S."/>
            <person name="Takeuchi C."/>
            <person name="Yamada M."/>
            <person name="Tabata S."/>
        </authorList>
    </citation>
    <scope>NUCLEOTIDE SEQUENCE [LARGE SCALE GENOMIC DNA]</scope>
    <source>
        <strain evidence="2">ATCC 29082 / PCC 7421</strain>
    </source>
</reference>
<reference evidence="1 2" key="2">
    <citation type="journal article" date="2003" name="DNA Res.">
        <title>Complete genome structure of Gloeobacter violaceus PCC 7421, a cyanobacterium that lacks thylakoids (supplement).</title>
        <authorList>
            <person name="Nakamura Y."/>
            <person name="Kaneko T."/>
            <person name="Sato S."/>
            <person name="Mimuro M."/>
            <person name="Miyashita H."/>
            <person name="Tsuchiya T."/>
            <person name="Sasamoto S."/>
            <person name="Watanabe A."/>
            <person name="Kawashima K."/>
            <person name="Kishida Y."/>
            <person name="Kiyokawa C."/>
            <person name="Kohara M."/>
            <person name="Matsumoto M."/>
            <person name="Matsuno A."/>
            <person name="Nakazaki N."/>
            <person name="Shimpo S."/>
            <person name="Takeuchi C."/>
            <person name="Yamada M."/>
            <person name="Tabata S."/>
        </authorList>
    </citation>
    <scope>NUCLEOTIDE SEQUENCE [LARGE SCALE GENOMIC DNA]</scope>
    <source>
        <strain evidence="2">ATCC 29082 / PCC 7421</strain>
    </source>
</reference>
<dbReference type="InParanoid" id="Q7NPA3"/>
<proteinExistence type="predicted"/>
<dbReference type="Proteomes" id="UP000000557">
    <property type="component" value="Chromosome"/>
</dbReference>
<dbReference type="STRING" id="251221.gene:10757623"/>
<dbReference type="KEGG" id="gvi:glr0154"/>
<evidence type="ECO:0000313" key="2">
    <source>
        <dbReference type="Proteomes" id="UP000000557"/>
    </source>
</evidence>
<sequence>MVHSVVVLVQRILASVLARHCRSRLPNCLRSPSAIRSNCMPRATNAALAAVLACALSQTAAVPQTSNNFQVKTSGPTATHWQFKSTPYTKGTPTGMPPLTPTAQTLTGMPIGTITQFQEEATANVPLGMYEY</sequence>
<protein>
    <submittedName>
        <fullName evidence="1">Glr0154 protein</fullName>
    </submittedName>
</protein>
<dbReference type="EnsemblBacteria" id="BAC88095">
    <property type="protein sequence ID" value="BAC88095"/>
    <property type="gene ID" value="BAC88095"/>
</dbReference>
<evidence type="ECO:0000313" key="1">
    <source>
        <dbReference type="EMBL" id="BAC88095.1"/>
    </source>
</evidence>
<dbReference type="AlphaFoldDB" id="Q7NPA3"/>
<dbReference type="EMBL" id="BA000045">
    <property type="protein sequence ID" value="BAC88095.1"/>
    <property type="molecule type" value="Genomic_DNA"/>
</dbReference>
<name>Q7NPA3_GLOVI</name>
<organism evidence="1 2">
    <name type="scientific">Gloeobacter violaceus (strain ATCC 29082 / PCC 7421)</name>
    <dbReference type="NCBI Taxonomy" id="251221"/>
    <lineage>
        <taxon>Bacteria</taxon>
        <taxon>Bacillati</taxon>
        <taxon>Cyanobacteriota</taxon>
        <taxon>Cyanophyceae</taxon>
        <taxon>Gloeobacterales</taxon>
        <taxon>Gloeobacteraceae</taxon>
        <taxon>Gloeobacter</taxon>
    </lineage>
</organism>
<gene>
    <name evidence="1" type="ordered locus">glr0154</name>
</gene>